<evidence type="ECO:0000313" key="3">
    <source>
        <dbReference type="Proteomes" id="UP000263900"/>
    </source>
</evidence>
<reference evidence="2 3" key="1">
    <citation type="submission" date="2018-09" db="EMBL/GenBank/DDBJ databases">
        <title>Genome sequencing of strain 6GH32-13.</title>
        <authorList>
            <person name="Weon H.-Y."/>
            <person name="Heo J."/>
            <person name="Kwon S.-W."/>
        </authorList>
    </citation>
    <scope>NUCLEOTIDE SEQUENCE [LARGE SCALE GENOMIC DNA]</scope>
    <source>
        <strain evidence="2 3">5GH32-13</strain>
    </source>
</reference>
<dbReference type="PROSITE" id="PS51677">
    <property type="entry name" value="NODB"/>
    <property type="match status" value="1"/>
</dbReference>
<accession>A0A3B7ML56</accession>
<dbReference type="InterPro" id="IPR002509">
    <property type="entry name" value="NODB_dom"/>
</dbReference>
<dbReference type="InterPro" id="IPR011330">
    <property type="entry name" value="Glyco_hydro/deAcase_b/a-brl"/>
</dbReference>
<dbReference type="PANTHER" id="PTHR43123:SF1">
    <property type="entry name" value="POLYSACCHARIDE DEACETYLASE-RELATED"/>
    <property type="match status" value="1"/>
</dbReference>
<dbReference type="RefSeq" id="WP_119049581.1">
    <property type="nucleotide sequence ID" value="NZ_CP032157.1"/>
</dbReference>
<protein>
    <submittedName>
        <fullName evidence="2">Polysaccharide deacetylase</fullName>
    </submittedName>
</protein>
<evidence type="ECO:0000259" key="1">
    <source>
        <dbReference type="PROSITE" id="PS51677"/>
    </source>
</evidence>
<evidence type="ECO:0000313" key="2">
    <source>
        <dbReference type="EMBL" id="AXY73746.1"/>
    </source>
</evidence>
<dbReference type="PANTHER" id="PTHR43123">
    <property type="entry name" value="POLYSACCHARIDE DEACETYLASE-RELATED"/>
    <property type="match status" value="1"/>
</dbReference>
<feature type="domain" description="NodB homology" evidence="1">
    <location>
        <begin position="84"/>
        <end position="301"/>
    </location>
</feature>
<organism evidence="2 3">
    <name type="scientific">Paraflavitalea soli</name>
    <dbReference type="NCBI Taxonomy" id="2315862"/>
    <lineage>
        <taxon>Bacteria</taxon>
        <taxon>Pseudomonadati</taxon>
        <taxon>Bacteroidota</taxon>
        <taxon>Chitinophagia</taxon>
        <taxon>Chitinophagales</taxon>
        <taxon>Chitinophagaceae</taxon>
        <taxon>Paraflavitalea</taxon>
    </lineage>
</organism>
<name>A0A3B7ML56_9BACT</name>
<gene>
    <name evidence="2" type="ORF">D3H65_07045</name>
</gene>
<dbReference type="GO" id="GO:0005975">
    <property type="term" value="P:carbohydrate metabolic process"/>
    <property type="evidence" value="ECO:0007669"/>
    <property type="project" value="InterPro"/>
</dbReference>
<dbReference type="Gene3D" id="3.20.20.370">
    <property type="entry name" value="Glycoside hydrolase/deacetylase"/>
    <property type="match status" value="1"/>
</dbReference>
<dbReference type="KEGG" id="pseg:D3H65_07045"/>
<keyword evidence="3" id="KW-1185">Reference proteome</keyword>
<sequence>MDRRAFLTTGSLGAAGLAMPSLKGTTGQSTRQEMEAGRVAEKAFWPNNARLAISISLQFEAGGQPISGASGLIPVPIKQGYPDLATNSYFDYGVQEGIPRLLDLFDKYQIKVTSFMVGQAVDKNPQLAREIVRRGHEAAAHGKLWSWQYQLSKADERAWIQSVQQSIFKATGVMPAGYDCYWMRGSVHTLSLLQELGFVYHNNDLSRDEPYVQDLNGKPFVTMPYTIHMNDIGSYDFPGFSPQDYEQQLKDEFDQLYEEGATRRRMMLISFHDRISGHASRVRVIERFLRYAQQHEGVWFARKDELAQHALATPGITPQVVREVAEKSGLAGNTHL</sequence>
<dbReference type="Pfam" id="PF01522">
    <property type="entry name" value="Polysacc_deac_1"/>
    <property type="match status" value="1"/>
</dbReference>
<dbReference type="OrthoDB" id="9787041at2"/>
<dbReference type="EMBL" id="CP032157">
    <property type="protein sequence ID" value="AXY73746.1"/>
    <property type="molecule type" value="Genomic_DNA"/>
</dbReference>
<dbReference type="AlphaFoldDB" id="A0A3B7ML56"/>
<dbReference type="SUPFAM" id="SSF88713">
    <property type="entry name" value="Glycoside hydrolase/deacetylase"/>
    <property type="match status" value="1"/>
</dbReference>
<proteinExistence type="predicted"/>
<dbReference type="Proteomes" id="UP000263900">
    <property type="component" value="Chromosome"/>
</dbReference>
<dbReference type="GO" id="GO:0016810">
    <property type="term" value="F:hydrolase activity, acting on carbon-nitrogen (but not peptide) bonds"/>
    <property type="evidence" value="ECO:0007669"/>
    <property type="project" value="InterPro"/>
</dbReference>